<evidence type="ECO:0000313" key="2">
    <source>
        <dbReference type="Proteomes" id="UP000632222"/>
    </source>
</evidence>
<keyword evidence="2" id="KW-1185">Reference proteome</keyword>
<protein>
    <submittedName>
        <fullName evidence="1">Uncharacterized protein</fullName>
    </submittedName>
</protein>
<comment type="caution">
    <text evidence="1">The sequence shown here is derived from an EMBL/GenBank/DDBJ whole genome shotgun (WGS) entry which is preliminary data.</text>
</comment>
<dbReference type="Proteomes" id="UP000632222">
    <property type="component" value="Unassembled WGS sequence"/>
</dbReference>
<reference evidence="2" key="1">
    <citation type="journal article" date="2019" name="Int. J. Syst. Evol. Microbiol.">
        <title>The Global Catalogue of Microorganisms (GCM) 10K type strain sequencing project: providing services to taxonomists for standard genome sequencing and annotation.</title>
        <authorList>
            <consortium name="The Broad Institute Genomics Platform"/>
            <consortium name="The Broad Institute Genome Sequencing Center for Infectious Disease"/>
            <person name="Wu L."/>
            <person name="Ma J."/>
        </authorList>
    </citation>
    <scope>NUCLEOTIDE SEQUENCE [LARGE SCALE GENOMIC DNA]</scope>
    <source>
        <strain evidence="2">JCM 14370</strain>
    </source>
</reference>
<proteinExistence type="predicted"/>
<evidence type="ECO:0000313" key="1">
    <source>
        <dbReference type="EMBL" id="GGJ32891.1"/>
    </source>
</evidence>
<name>A0ABQ2D0N9_9DEIO</name>
<dbReference type="EMBL" id="BMOD01000005">
    <property type="protein sequence ID" value="GGJ32891.1"/>
    <property type="molecule type" value="Genomic_DNA"/>
</dbReference>
<sequence length="123" mass="13595">MKIHLLLWTLCLTACVPQVDLNTHEGCRVPAVFDEQALDWSDGKPVSAGIKDGFYVYLLLPALNPDGTRPVIITNGHPGRFGYVLQSQGSQETPVWKYVHPKTGGIWMFLSDAEGTKLAHNCM</sequence>
<gene>
    <name evidence="1" type="ORF">GCM10008938_18910</name>
</gene>
<organism evidence="1 2">
    <name type="scientific">Deinococcus roseus</name>
    <dbReference type="NCBI Taxonomy" id="392414"/>
    <lineage>
        <taxon>Bacteria</taxon>
        <taxon>Thermotogati</taxon>
        <taxon>Deinococcota</taxon>
        <taxon>Deinococci</taxon>
        <taxon>Deinococcales</taxon>
        <taxon>Deinococcaceae</taxon>
        <taxon>Deinococcus</taxon>
    </lineage>
</organism>
<accession>A0ABQ2D0N9</accession>